<evidence type="ECO:0000313" key="4">
    <source>
        <dbReference type="Proteomes" id="UP000215914"/>
    </source>
</evidence>
<evidence type="ECO:0000313" key="2">
    <source>
        <dbReference type="EMBL" id="KAF5756831.1"/>
    </source>
</evidence>
<reference evidence="2 4" key="1">
    <citation type="journal article" date="2017" name="Nature">
        <title>The sunflower genome provides insights into oil metabolism, flowering and Asterid evolution.</title>
        <authorList>
            <person name="Badouin H."/>
            <person name="Gouzy J."/>
            <person name="Grassa C.J."/>
            <person name="Murat F."/>
            <person name="Staton S.E."/>
            <person name="Cottret L."/>
            <person name="Lelandais-Briere C."/>
            <person name="Owens G.L."/>
            <person name="Carrere S."/>
            <person name="Mayjonade B."/>
            <person name="Legrand L."/>
            <person name="Gill N."/>
            <person name="Kane N.C."/>
            <person name="Bowers J.E."/>
            <person name="Hubner S."/>
            <person name="Bellec A."/>
            <person name="Berard A."/>
            <person name="Berges H."/>
            <person name="Blanchet N."/>
            <person name="Boniface M.C."/>
            <person name="Brunel D."/>
            <person name="Catrice O."/>
            <person name="Chaidir N."/>
            <person name="Claudel C."/>
            <person name="Donnadieu C."/>
            <person name="Faraut T."/>
            <person name="Fievet G."/>
            <person name="Helmstetter N."/>
            <person name="King M."/>
            <person name="Knapp S.J."/>
            <person name="Lai Z."/>
            <person name="Le Paslier M.C."/>
            <person name="Lippi Y."/>
            <person name="Lorenzon L."/>
            <person name="Mandel J.R."/>
            <person name="Marage G."/>
            <person name="Marchand G."/>
            <person name="Marquand E."/>
            <person name="Bret-Mestries E."/>
            <person name="Morien E."/>
            <person name="Nambeesan S."/>
            <person name="Nguyen T."/>
            <person name="Pegot-Espagnet P."/>
            <person name="Pouilly N."/>
            <person name="Raftis F."/>
            <person name="Sallet E."/>
            <person name="Schiex T."/>
            <person name="Thomas J."/>
            <person name="Vandecasteele C."/>
            <person name="Vares D."/>
            <person name="Vear F."/>
            <person name="Vautrin S."/>
            <person name="Crespi M."/>
            <person name="Mangin B."/>
            <person name="Burke J.M."/>
            <person name="Salse J."/>
            <person name="Munos S."/>
            <person name="Vincourt P."/>
            <person name="Rieseberg L.H."/>
            <person name="Langlade N.B."/>
        </authorList>
    </citation>
    <scope>NUCLEOTIDE SEQUENCE [LARGE SCALE GENOMIC DNA]</scope>
    <source>
        <strain evidence="4">cv. SF193</strain>
        <tissue evidence="2">Leaves</tissue>
    </source>
</reference>
<name>A0A251RVU9_HELAN</name>
<feature type="chain" id="PRO_5041059431" evidence="1">
    <location>
        <begin position="26"/>
        <end position="76"/>
    </location>
</feature>
<sequence>MVTTKESLLMVLCITFLMLSTCYYGENVSQSDIGLLQGTPPPKKNCSVLCTEKKKQNFASFVVVLNFHIQKCVTLL</sequence>
<proteinExistence type="predicted"/>
<dbReference type="EMBL" id="CM007906">
    <property type="protein sequence ID" value="OTF87009.1"/>
    <property type="molecule type" value="Genomic_DNA"/>
</dbReference>
<gene>
    <name evidence="3" type="ORF">HannXRQ_Chr17g0557041</name>
    <name evidence="2" type="ORF">HanXRQr2_Chr17g0819431</name>
</gene>
<accession>A0A251RVU9</accession>
<reference evidence="2" key="3">
    <citation type="submission" date="2020-06" db="EMBL/GenBank/DDBJ databases">
        <title>Helianthus annuus Genome sequencing and assembly Release 2.</title>
        <authorList>
            <person name="Gouzy J."/>
            <person name="Langlade N."/>
            <person name="Munos S."/>
        </authorList>
    </citation>
    <scope>NUCLEOTIDE SEQUENCE</scope>
    <source>
        <tissue evidence="2">Leaves</tissue>
    </source>
</reference>
<dbReference type="InParanoid" id="A0A251RVU9"/>
<dbReference type="Gramene" id="mRNA:HanXRQr2_Chr17g0819431">
    <property type="protein sequence ID" value="mRNA:HanXRQr2_Chr17g0819431"/>
    <property type="gene ID" value="HanXRQr2_Chr17g0819431"/>
</dbReference>
<organism evidence="3 4">
    <name type="scientific">Helianthus annuus</name>
    <name type="common">Common sunflower</name>
    <dbReference type="NCBI Taxonomy" id="4232"/>
    <lineage>
        <taxon>Eukaryota</taxon>
        <taxon>Viridiplantae</taxon>
        <taxon>Streptophyta</taxon>
        <taxon>Embryophyta</taxon>
        <taxon>Tracheophyta</taxon>
        <taxon>Spermatophyta</taxon>
        <taxon>Magnoliopsida</taxon>
        <taxon>eudicotyledons</taxon>
        <taxon>Gunneridae</taxon>
        <taxon>Pentapetalae</taxon>
        <taxon>asterids</taxon>
        <taxon>campanulids</taxon>
        <taxon>Asterales</taxon>
        <taxon>Asteraceae</taxon>
        <taxon>Asteroideae</taxon>
        <taxon>Heliantheae alliance</taxon>
        <taxon>Heliantheae</taxon>
        <taxon>Helianthus</taxon>
    </lineage>
</organism>
<reference evidence="3" key="2">
    <citation type="submission" date="2017-02" db="EMBL/GenBank/DDBJ databases">
        <title>Sunflower complete genome.</title>
        <authorList>
            <person name="Langlade N."/>
            <person name="Munos S."/>
        </authorList>
    </citation>
    <scope>NUCLEOTIDE SEQUENCE [LARGE SCALE GENOMIC DNA]</scope>
    <source>
        <tissue evidence="3">Leaves</tissue>
    </source>
</reference>
<evidence type="ECO:0000256" key="1">
    <source>
        <dbReference type="SAM" id="SignalP"/>
    </source>
</evidence>
<dbReference type="EMBL" id="MNCJ02000332">
    <property type="protein sequence ID" value="KAF5756831.1"/>
    <property type="molecule type" value="Genomic_DNA"/>
</dbReference>
<dbReference type="Proteomes" id="UP000215914">
    <property type="component" value="Chromosome 17"/>
</dbReference>
<evidence type="ECO:0000313" key="3">
    <source>
        <dbReference type="EMBL" id="OTF87009.1"/>
    </source>
</evidence>
<protein>
    <submittedName>
        <fullName evidence="3">Uncharacterized protein</fullName>
    </submittedName>
</protein>
<keyword evidence="4" id="KW-1185">Reference proteome</keyword>
<dbReference type="AlphaFoldDB" id="A0A251RVU9"/>
<feature type="signal peptide" evidence="1">
    <location>
        <begin position="1"/>
        <end position="25"/>
    </location>
</feature>
<keyword evidence="1" id="KW-0732">Signal</keyword>